<gene>
    <name evidence="1" type="ORF">ASZ90_002467</name>
</gene>
<evidence type="ECO:0000313" key="1">
    <source>
        <dbReference type="EMBL" id="KUG27680.1"/>
    </source>
</evidence>
<sequence>MKLIIAYFRPEQLNAVKQALYAKSIHSMSATNIAGSGRQKGYTETYRGVMIEVNLLKKVRLEVAVKDEKVAEVMDAISAGAQTGKEGDGMIFVLDIADARRIRTGETGAAVFG</sequence>
<dbReference type="InterPro" id="IPR011322">
    <property type="entry name" value="N-reg_PII-like_a/b"/>
</dbReference>
<dbReference type="Pfam" id="PF00543">
    <property type="entry name" value="P-II"/>
    <property type="match status" value="1"/>
</dbReference>
<dbReference type="GO" id="GO:0006808">
    <property type="term" value="P:regulation of nitrogen utilization"/>
    <property type="evidence" value="ECO:0007669"/>
    <property type="project" value="InterPro"/>
</dbReference>
<dbReference type="EMBL" id="LNQE01000300">
    <property type="protein sequence ID" value="KUG27680.1"/>
    <property type="molecule type" value="Genomic_DNA"/>
</dbReference>
<dbReference type="AlphaFoldDB" id="A0A0W8G3G2"/>
<dbReference type="PROSITE" id="PS51343">
    <property type="entry name" value="PII_GLNB_DOM"/>
    <property type="match status" value="1"/>
</dbReference>
<protein>
    <submittedName>
        <fullName evidence="1">Nitrogen regulatory protein p-ii</fullName>
    </submittedName>
</protein>
<dbReference type="GO" id="GO:0030234">
    <property type="term" value="F:enzyme regulator activity"/>
    <property type="evidence" value="ECO:0007669"/>
    <property type="project" value="InterPro"/>
</dbReference>
<comment type="caution">
    <text evidence="1">The sequence shown here is derived from an EMBL/GenBank/DDBJ whole genome shotgun (WGS) entry which is preliminary data.</text>
</comment>
<reference evidence="1" key="1">
    <citation type="journal article" date="2015" name="Proc. Natl. Acad. Sci. U.S.A.">
        <title>Networks of energetic and metabolic interactions define dynamics in microbial communities.</title>
        <authorList>
            <person name="Embree M."/>
            <person name="Liu J.K."/>
            <person name="Al-Bassam M.M."/>
            <person name="Zengler K."/>
        </authorList>
    </citation>
    <scope>NUCLEOTIDE SEQUENCE</scope>
</reference>
<dbReference type="InterPro" id="IPR002187">
    <property type="entry name" value="N-reg_PII"/>
</dbReference>
<accession>A0A0W8G3G2</accession>
<dbReference type="PRINTS" id="PR00340">
    <property type="entry name" value="PIIGLNB"/>
</dbReference>
<dbReference type="Gene3D" id="3.30.70.120">
    <property type="match status" value="1"/>
</dbReference>
<dbReference type="SMART" id="SM00938">
    <property type="entry name" value="P-II"/>
    <property type="match status" value="1"/>
</dbReference>
<organism evidence="1">
    <name type="scientific">hydrocarbon metagenome</name>
    <dbReference type="NCBI Taxonomy" id="938273"/>
    <lineage>
        <taxon>unclassified sequences</taxon>
        <taxon>metagenomes</taxon>
        <taxon>ecological metagenomes</taxon>
    </lineage>
</organism>
<dbReference type="SUPFAM" id="SSF54913">
    <property type="entry name" value="GlnB-like"/>
    <property type="match status" value="1"/>
</dbReference>
<dbReference type="GO" id="GO:0005524">
    <property type="term" value="F:ATP binding"/>
    <property type="evidence" value="ECO:0007669"/>
    <property type="project" value="TreeGrafter"/>
</dbReference>
<name>A0A0W8G3G2_9ZZZZ</name>
<dbReference type="InterPro" id="IPR015867">
    <property type="entry name" value="N-reg_PII/ATP_PRibTrfase_C"/>
</dbReference>
<dbReference type="GO" id="GO:0005829">
    <property type="term" value="C:cytosol"/>
    <property type="evidence" value="ECO:0007669"/>
    <property type="project" value="TreeGrafter"/>
</dbReference>
<proteinExistence type="predicted"/>
<dbReference type="PANTHER" id="PTHR30115">
    <property type="entry name" value="NITROGEN REGULATORY PROTEIN P-II"/>
    <property type="match status" value="1"/>
</dbReference>